<dbReference type="InterPro" id="IPR029069">
    <property type="entry name" value="HotDog_dom_sf"/>
</dbReference>
<dbReference type="Proteomes" id="UP000054736">
    <property type="component" value="Unassembled WGS sequence"/>
</dbReference>
<organism evidence="2 3">
    <name type="scientific">Legionella drozanskii LLAP-1</name>
    <dbReference type="NCBI Taxonomy" id="1212489"/>
    <lineage>
        <taxon>Bacteria</taxon>
        <taxon>Pseudomonadati</taxon>
        <taxon>Pseudomonadota</taxon>
        <taxon>Gammaproteobacteria</taxon>
        <taxon>Legionellales</taxon>
        <taxon>Legionellaceae</taxon>
        <taxon>Legionella</taxon>
    </lineage>
</organism>
<dbReference type="AlphaFoldDB" id="A0A0W0SVQ5"/>
<protein>
    <submittedName>
        <fullName evidence="2">Bifunctional aldehyde dehydrogenase/enoyl-CoA hydratase</fullName>
    </submittedName>
</protein>
<dbReference type="CDD" id="cd03454">
    <property type="entry name" value="YdeM"/>
    <property type="match status" value="1"/>
</dbReference>
<feature type="domain" description="MaoC-like" evidence="1">
    <location>
        <begin position="24"/>
        <end position="119"/>
    </location>
</feature>
<comment type="caution">
    <text evidence="2">The sequence shown here is derived from an EMBL/GenBank/DDBJ whole genome shotgun (WGS) entry which is preliminary data.</text>
</comment>
<dbReference type="Pfam" id="PF01575">
    <property type="entry name" value="MaoC_dehydratas"/>
    <property type="match status" value="1"/>
</dbReference>
<dbReference type="Gene3D" id="3.10.129.10">
    <property type="entry name" value="Hotdog Thioesterase"/>
    <property type="match status" value="1"/>
</dbReference>
<evidence type="ECO:0000313" key="2">
    <source>
        <dbReference type="EMBL" id="KTC87364.1"/>
    </source>
</evidence>
<dbReference type="PATRIC" id="fig|1212489.4.peg.1033"/>
<proteinExistence type="predicted"/>
<dbReference type="OrthoDB" id="5298629at2"/>
<dbReference type="PANTHER" id="PTHR43664">
    <property type="entry name" value="MONOAMINE OXIDASE-RELATED"/>
    <property type="match status" value="1"/>
</dbReference>
<dbReference type="InterPro" id="IPR052342">
    <property type="entry name" value="MCH/BMMD"/>
</dbReference>
<accession>A0A0W0SVQ5</accession>
<gene>
    <name evidence="2" type="ORF">Ldro_0983</name>
</gene>
<dbReference type="SUPFAM" id="SSF54637">
    <property type="entry name" value="Thioesterase/thiol ester dehydrase-isomerase"/>
    <property type="match status" value="1"/>
</dbReference>
<keyword evidence="3" id="KW-1185">Reference proteome</keyword>
<sequence length="157" mass="17610">MTSKNKANLLYLDDIQVGQCFISNSYTLDTEQVKTFAKQFDPQPFHLDEEAAKNTLFGQLIASGWHTAAITMKLLVEAVGYRFAGGLIGKRGELSWPNPTYPSDCLHIEGEVLEIKPSKTRPQWGTVKICNHTINQKQQIVQILIADVMVMRSTNTI</sequence>
<reference evidence="2 3" key="1">
    <citation type="submission" date="2015-11" db="EMBL/GenBank/DDBJ databases">
        <title>Genomic analysis of 38 Legionella species identifies large and diverse effector repertoires.</title>
        <authorList>
            <person name="Burstein D."/>
            <person name="Amaro F."/>
            <person name="Zusman T."/>
            <person name="Lifshitz Z."/>
            <person name="Cohen O."/>
            <person name="Gilbert J.A."/>
            <person name="Pupko T."/>
            <person name="Shuman H.A."/>
            <person name="Segal G."/>
        </authorList>
    </citation>
    <scope>NUCLEOTIDE SEQUENCE [LARGE SCALE GENOMIC DNA]</scope>
    <source>
        <strain evidence="2 3">ATCC 700990</strain>
    </source>
</reference>
<dbReference type="PANTHER" id="PTHR43664:SF1">
    <property type="entry name" value="BETA-METHYLMALYL-COA DEHYDRATASE"/>
    <property type="match status" value="1"/>
</dbReference>
<name>A0A0W0SVQ5_9GAMM</name>
<evidence type="ECO:0000313" key="3">
    <source>
        <dbReference type="Proteomes" id="UP000054736"/>
    </source>
</evidence>
<evidence type="ECO:0000259" key="1">
    <source>
        <dbReference type="Pfam" id="PF01575"/>
    </source>
</evidence>
<dbReference type="RefSeq" id="WP_058495309.1">
    <property type="nucleotide sequence ID" value="NZ_CAAAIU010000007.1"/>
</dbReference>
<dbReference type="STRING" id="1212489.Ldro_0983"/>
<dbReference type="InterPro" id="IPR002539">
    <property type="entry name" value="MaoC-like_dom"/>
</dbReference>
<dbReference type="EMBL" id="LNXY01000020">
    <property type="protein sequence ID" value="KTC87364.1"/>
    <property type="molecule type" value="Genomic_DNA"/>
</dbReference>